<dbReference type="InterPro" id="IPR000602">
    <property type="entry name" value="Glyco_hydro_38_N"/>
</dbReference>
<evidence type="ECO:0000256" key="3">
    <source>
        <dbReference type="ARBA" id="ARBA00009792"/>
    </source>
</evidence>
<evidence type="ECO:0000256" key="8">
    <source>
        <dbReference type="ARBA" id="ARBA00022833"/>
    </source>
</evidence>
<organism evidence="15 16">
    <name type="scientific">Anaeramoeba ignava</name>
    <name type="common">Anaerobic marine amoeba</name>
    <dbReference type="NCBI Taxonomy" id="1746090"/>
    <lineage>
        <taxon>Eukaryota</taxon>
        <taxon>Metamonada</taxon>
        <taxon>Anaeramoebidae</taxon>
        <taxon>Anaeramoeba</taxon>
    </lineage>
</organism>
<proteinExistence type="inferred from homology"/>
<dbReference type="InterPro" id="IPR015341">
    <property type="entry name" value="Glyco_hydro_38_cen"/>
</dbReference>
<dbReference type="InterPro" id="IPR027291">
    <property type="entry name" value="Glyco_hydro_38_N_sf"/>
</dbReference>
<comment type="similarity">
    <text evidence="3">Belongs to the glycosyl hydrolase 38 family.</text>
</comment>
<dbReference type="GO" id="GO:0005634">
    <property type="term" value="C:nucleus"/>
    <property type="evidence" value="ECO:0007669"/>
    <property type="project" value="UniProtKB-SubCell"/>
</dbReference>
<evidence type="ECO:0000256" key="7">
    <source>
        <dbReference type="ARBA" id="ARBA00022801"/>
    </source>
</evidence>
<accession>A0A9Q0RF90</accession>
<dbReference type="Pfam" id="PF09261">
    <property type="entry name" value="Alpha-mann_mid"/>
    <property type="match status" value="1"/>
</dbReference>
<evidence type="ECO:0000256" key="4">
    <source>
        <dbReference type="ARBA" id="ARBA00022664"/>
    </source>
</evidence>
<dbReference type="InterPro" id="IPR011682">
    <property type="entry name" value="Glyco_hydro_38_C"/>
</dbReference>
<dbReference type="Pfam" id="PF07748">
    <property type="entry name" value="Glyco_hydro_38C"/>
    <property type="match status" value="1"/>
</dbReference>
<dbReference type="Gene3D" id="3.20.110.10">
    <property type="entry name" value="Glycoside hydrolase 38, N terminal domain"/>
    <property type="match status" value="1"/>
</dbReference>
<dbReference type="PANTHER" id="PTHR11607">
    <property type="entry name" value="ALPHA-MANNOSIDASE"/>
    <property type="match status" value="1"/>
</dbReference>
<dbReference type="PANTHER" id="PTHR11607:SF3">
    <property type="entry name" value="LYSOSOMAL ALPHA-MANNOSIDASE"/>
    <property type="match status" value="1"/>
</dbReference>
<dbReference type="GO" id="GO:0006013">
    <property type="term" value="P:mannose metabolic process"/>
    <property type="evidence" value="ECO:0007669"/>
    <property type="project" value="InterPro"/>
</dbReference>
<dbReference type="Pfam" id="PF23241">
    <property type="entry name" value="HAT_PRP39_C"/>
    <property type="match status" value="1"/>
</dbReference>
<dbReference type="Gene3D" id="2.60.40.1360">
    <property type="match status" value="1"/>
</dbReference>
<keyword evidence="11" id="KW-0539">Nucleus</keyword>
<dbReference type="CDD" id="cd00451">
    <property type="entry name" value="GH38N_AMII_euk"/>
    <property type="match status" value="1"/>
</dbReference>
<keyword evidence="4" id="KW-0507">mRNA processing</keyword>
<keyword evidence="10" id="KW-0508">mRNA splicing</keyword>
<evidence type="ECO:0000256" key="11">
    <source>
        <dbReference type="ARBA" id="ARBA00023242"/>
    </source>
</evidence>
<keyword evidence="8" id="KW-0862">Zinc</keyword>
<gene>
    <name evidence="15" type="ORF">M0811_05579</name>
</gene>
<dbReference type="GO" id="GO:0004559">
    <property type="term" value="F:alpha-mannosidase activity"/>
    <property type="evidence" value="ECO:0007669"/>
    <property type="project" value="InterPro"/>
</dbReference>
<dbReference type="Gene3D" id="1.20.1270.50">
    <property type="entry name" value="Glycoside hydrolase family 38, central domain"/>
    <property type="match status" value="2"/>
</dbReference>
<dbReference type="Gene3D" id="2.70.98.30">
    <property type="entry name" value="Golgi alpha-mannosidase II, domain 4"/>
    <property type="match status" value="1"/>
</dbReference>
<keyword evidence="16" id="KW-1185">Reference proteome</keyword>
<evidence type="ECO:0000256" key="10">
    <source>
        <dbReference type="ARBA" id="ARBA00023187"/>
    </source>
</evidence>
<dbReference type="GO" id="GO:0005764">
    <property type="term" value="C:lysosome"/>
    <property type="evidence" value="ECO:0007669"/>
    <property type="project" value="TreeGrafter"/>
</dbReference>
<feature type="region of interest" description="Disordered" evidence="13">
    <location>
        <begin position="1812"/>
        <end position="1831"/>
    </location>
</feature>
<dbReference type="InterPro" id="IPR037094">
    <property type="entry name" value="Glyco_hydro_38_cen_sf"/>
</dbReference>
<comment type="caution">
    <text evidence="15">The sequence shown here is derived from an EMBL/GenBank/DDBJ whole genome shotgun (WGS) entry which is preliminary data.</text>
</comment>
<dbReference type="OrthoDB" id="440128at2759"/>
<dbReference type="InterPro" id="IPR011013">
    <property type="entry name" value="Gal_mutarotase_sf_dom"/>
</dbReference>
<evidence type="ECO:0000313" key="15">
    <source>
        <dbReference type="EMBL" id="KAJ5077889.1"/>
    </source>
</evidence>
<feature type="region of interest" description="Disordered" evidence="13">
    <location>
        <begin position="26"/>
        <end position="74"/>
    </location>
</feature>
<dbReference type="InterPro" id="IPR011990">
    <property type="entry name" value="TPR-like_helical_dom_sf"/>
</dbReference>
<comment type="subcellular location">
    <subcellularLocation>
        <location evidence="2">Nucleus</location>
    </subcellularLocation>
</comment>
<dbReference type="GO" id="GO:1990904">
    <property type="term" value="C:ribonucleoprotein complex"/>
    <property type="evidence" value="ECO:0007669"/>
    <property type="project" value="UniProtKB-ARBA"/>
</dbReference>
<evidence type="ECO:0000256" key="6">
    <source>
        <dbReference type="ARBA" id="ARBA00022737"/>
    </source>
</evidence>
<sequence>MTSLPGETRKWFLDAKPPPNYVAGISRGATGFTTRSDLGPATITTTTTTTEPPPGFKGKEKEKEQDLSDAHYDSFSGYTNESLWDSVPYDEEDEKADEVWESIDEKISNRRKNQREARIKEQISEYRKRRPKIQDMLSDLREDLKGLGDKEWNKIPDKVEQRARKRKEEERYTPVPDSLIQQALAKNQEFGRGFGGEKDEKEKMAKEAAMLINEKSSGKKTTDLTQLGKARGAMLSMSLQKVSNSIENRETQMDSEGYLTSLSSTRISTTDEVSDIKRARLLFRSVTKTNPTYAPGWIAAARLEELAGKLVTARKVILKGCNACANSEDIWLEAARLHPPKMAKSIIATACRHLPKSVNIWCSAADLEEDLKNKKEVLKMALDFIPNSVQLWKEAVALEEPENARILLHRAVECSPQNVELWLALARLETYENAQIVLNRAREALPAEPLIWINAAMLQEANAHSDSVAQIVSFGIETLLSQKVAVNREVWMREAENCERAGFHKTSKSIIRAVLKIGVEEEYYKITWLDDARAFVQHGSIKCARAIYSAALQEFRTKKSVYLAAIQFERRYGDPKKLQALLASAVENCPKFEIFWLMYAKILWNAQDIDGARNILGKAFKENPDSDNIWLAAVKLEKENTQYQRARKLLENARSRTNSVTIWIKSIKLERDLFYLGVLKQRTLESQLISLAVKKFPFSVKIHFLQAKFFEQTEDVSSAREAYRAALKNCPKAPQLWIQYALLEEKFAPNKARSIFENARVQIPDSEEIWYQSISFERRTNNEKIANFLMEKALQNFPQSGILWADCIEHEKPELQKARTHDALSKCDKDPYVMTTAAKMLAKQRLIDEARSWFLRTITEFPDYGDAWVFYYIFESRFSSDQNPLLSLQKILEQCVQVQPSKGVLWASVSKNAQTPFISTKQILLKLFLLFLISHDDPAWIHTFMEYYNSSVQYILTNTITDLLQNPTHKFIYVENSFFRYWWDQQNSTMQENVINLIKLKQFEFVNGGYVMNDEAVTNYDMIINQMTIGHQWIKENIGEFAIPKIAFHIDPFGSSNMSPFLFSQMCFDAFVIDRIPWDTKIDYMAYKHMEFIWRGSRNWGSKNEMFTYVCPPILYETPIPFNWESVPELNPDITDENLVESADLLVSVWKDRNAGFLHNQSLFLFGGDFEFHNPEKEFGNMDKLLNYINSHQEKYNVIAHYSILSEYFESINKEQINYPILGAQDFLPYKFLPIPSENKWWSGYFTSWPLLKGLIRSSNANLFTIEFANTIYNSKYRTTTPLIQNILPLRNAVALTAHHDAITGTSPPDVNQEQYIDNLIAGSNIGDKAFIISLQHGLTKPGNQEPTLSLNQTEMEKVLSKNQTVPIIVFNSLGWTFDEQIISFNLSLTNMDFEIIGTDLKPVESIYDKEIGKLAFIGKVPAIGFSTYFIQPKQSQTNKIIKNIIYPNEFNSQTYTISNKFYSITFSGETGLVILVKNKVTGGLFIIDNNIFRYSTDLSGAYIFTPYEVAEPYSSKVESITQITSELYDEIHQVFASNLTQIWRLYRTNNEDLGRFIEIEHKLGPNLEGNKEVVTRFITSIPSEGVFYQTNNDLEIIKRVYNGSNIISENYYPFTGACWIEDSNQRLTILTDRAHGITSIESGVIEVMIARRTLQDDFEGLNMPLEDTTYYKSKLWIMFDTIEESERSRHISSLLFNTPFKLTYGISPNIGINEWMNSYLSETTTLCNDLPRNIHLLSLIENEYSTKQGILRLQHLYENDTDSEYSKVVEISLNELFSCNLNGFSPSNYQEQTLSLLMTPNQCSTNQMKWNQNKESNEESKPNSNETENETIDTISIYPMQIRTFLFDY</sequence>
<dbReference type="GO" id="GO:0046872">
    <property type="term" value="F:metal ion binding"/>
    <property type="evidence" value="ECO:0007669"/>
    <property type="project" value="UniProtKB-KW"/>
</dbReference>
<reference evidence="15" key="1">
    <citation type="submission" date="2022-10" db="EMBL/GenBank/DDBJ databases">
        <title>Novel sulphate-reducing endosymbionts in the free-living metamonad Anaeramoeba.</title>
        <authorList>
            <person name="Jerlstrom-Hultqvist J."/>
            <person name="Cepicka I."/>
            <person name="Gallot-Lavallee L."/>
            <person name="Salas-Leiva D."/>
            <person name="Curtis B.A."/>
            <person name="Zahonova K."/>
            <person name="Pipaliya S."/>
            <person name="Dacks J."/>
            <person name="Roger A.J."/>
        </authorList>
    </citation>
    <scope>NUCLEOTIDE SEQUENCE</scope>
    <source>
        <strain evidence="15">BMAN</strain>
    </source>
</reference>
<keyword evidence="12" id="KW-0326">Glycosidase</keyword>
<dbReference type="Pfam" id="PF06424">
    <property type="entry name" value="PRP1_N"/>
    <property type="match status" value="1"/>
</dbReference>
<dbReference type="InterPro" id="IPR011330">
    <property type="entry name" value="Glyco_hydro/deAcase_b/a-brl"/>
</dbReference>
<dbReference type="SMART" id="SM00872">
    <property type="entry name" value="Alpha-mann_mid"/>
    <property type="match status" value="1"/>
</dbReference>
<evidence type="ECO:0000256" key="1">
    <source>
        <dbReference type="ARBA" id="ARBA00001947"/>
    </source>
</evidence>
<evidence type="ECO:0000256" key="12">
    <source>
        <dbReference type="ARBA" id="ARBA00023295"/>
    </source>
</evidence>
<dbReference type="SUPFAM" id="SSF88713">
    <property type="entry name" value="Glycoside hydrolase/deacetylase"/>
    <property type="match status" value="1"/>
</dbReference>
<dbReference type="GO" id="GO:0030246">
    <property type="term" value="F:carbohydrate binding"/>
    <property type="evidence" value="ECO:0007669"/>
    <property type="project" value="InterPro"/>
</dbReference>
<dbReference type="Pfam" id="PF23240">
    <property type="entry name" value="HAT_PRP39_N"/>
    <property type="match status" value="1"/>
</dbReference>
<dbReference type="SMART" id="SM00386">
    <property type="entry name" value="HAT"/>
    <property type="match status" value="12"/>
</dbReference>
<dbReference type="InterPro" id="IPR010491">
    <property type="entry name" value="PRP1_N"/>
</dbReference>
<dbReference type="InterPro" id="IPR059164">
    <property type="entry name" value="HAT_PRP39_C"/>
</dbReference>
<dbReference type="InterPro" id="IPR003107">
    <property type="entry name" value="HAT"/>
</dbReference>
<comment type="cofactor">
    <cofactor evidence="1">
        <name>Zn(2+)</name>
        <dbReference type="ChEBI" id="CHEBI:29105"/>
    </cofactor>
</comment>
<evidence type="ECO:0000313" key="16">
    <source>
        <dbReference type="Proteomes" id="UP001149090"/>
    </source>
</evidence>
<dbReference type="GO" id="GO:0000398">
    <property type="term" value="P:mRNA splicing, via spliceosome"/>
    <property type="evidence" value="ECO:0007669"/>
    <property type="project" value="InterPro"/>
</dbReference>
<name>A0A9Q0RF90_ANAIG</name>
<keyword evidence="5" id="KW-0479">Metal-binding</keyword>
<evidence type="ECO:0000256" key="2">
    <source>
        <dbReference type="ARBA" id="ARBA00004123"/>
    </source>
</evidence>
<dbReference type="SUPFAM" id="SSF88688">
    <property type="entry name" value="Families 57/38 glycoside transferase middle domain"/>
    <property type="match status" value="1"/>
</dbReference>
<dbReference type="FunFam" id="1.25.40.10:FF:000256">
    <property type="entry name" value="Probable pre-mRNA splicing factor prp1"/>
    <property type="match status" value="1"/>
</dbReference>
<dbReference type="Proteomes" id="UP001149090">
    <property type="component" value="Unassembled WGS sequence"/>
</dbReference>
<dbReference type="InterPro" id="IPR028995">
    <property type="entry name" value="Glyco_hydro_57/38_cen_sf"/>
</dbReference>
<protein>
    <submittedName>
        <fullName evidence="15">Pre-mRNA-processing factor 6</fullName>
    </submittedName>
</protein>
<dbReference type="SUPFAM" id="SSF74650">
    <property type="entry name" value="Galactose mutarotase-like"/>
    <property type="match status" value="1"/>
</dbReference>
<feature type="compositionally biased region" description="Basic and acidic residues" evidence="13">
    <location>
        <begin position="57"/>
        <end position="72"/>
    </location>
</feature>
<evidence type="ECO:0000259" key="14">
    <source>
        <dbReference type="SMART" id="SM00872"/>
    </source>
</evidence>
<dbReference type="SUPFAM" id="SSF48452">
    <property type="entry name" value="TPR-like"/>
    <property type="match status" value="3"/>
</dbReference>
<dbReference type="Gene3D" id="2.60.40.1180">
    <property type="entry name" value="Golgi alpha-mannosidase II"/>
    <property type="match status" value="1"/>
</dbReference>
<keyword evidence="7" id="KW-0378">Hydrolase</keyword>
<keyword evidence="9" id="KW-1015">Disulfide bond</keyword>
<dbReference type="EMBL" id="JAPDFW010000056">
    <property type="protein sequence ID" value="KAJ5077889.1"/>
    <property type="molecule type" value="Genomic_DNA"/>
</dbReference>
<evidence type="ECO:0000256" key="9">
    <source>
        <dbReference type="ARBA" id="ARBA00023157"/>
    </source>
</evidence>
<evidence type="ECO:0000256" key="5">
    <source>
        <dbReference type="ARBA" id="ARBA00022723"/>
    </source>
</evidence>
<dbReference type="Gene3D" id="1.25.40.10">
    <property type="entry name" value="Tetratricopeptide repeat domain"/>
    <property type="match status" value="4"/>
</dbReference>
<feature type="domain" description="Glycoside hydrolase family 38 central" evidence="14">
    <location>
        <begin position="1240"/>
        <end position="1320"/>
    </location>
</feature>
<dbReference type="InterPro" id="IPR013780">
    <property type="entry name" value="Glyco_hydro_b"/>
</dbReference>
<dbReference type="InterPro" id="IPR050843">
    <property type="entry name" value="Glycosyl_Hydrlase_38"/>
</dbReference>
<evidence type="ECO:0000256" key="13">
    <source>
        <dbReference type="SAM" id="MobiDB-lite"/>
    </source>
</evidence>
<keyword evidence="6" id="KW-0677">Repeat</keyword>
<dbReference type="Pfam" id="PF01074">
    <property type="entry name" value="Glyco_hydro_38N"/>
    <property type="match status" value="1"/>
</dbReference>